<feature type="domain" description="Stress-response A/B barrel" evidence="2">
    <location>
        <begin position="2"/>
        <end position="100"/>
    </location>
</feature>
<dbReference type="SMART" id="SM00886">
    <property type="entry name" value="Dabb"/>
    <property type="match status" value="1"/>
</dbReference>
<dbReference type="AlphaFoldDB" id="A0A368K9A0"/>
<dbReference type="Pfam" id="PF07876">
    <property type="entry name" value="Dabb"/>
    <property type="match status" value="1"/>
</dbReference>
<accession>A0A368K9A0</accession>
<dbReference type="InterPro" id="IPR044662">
    <property type="entry name" value="HS1/DABB1-like"/>
</dbReference>
<keyword evidence="4" id="KW-1185">Reference proteome</keyword>
<dbReference type="PROSITE" id="PS51502">
    <property type="entry name" value="S_R_A_B_BARREL"/>
    <property type="match status" value="1"/>
</dbReference>
<comment type="caution">
    <text evidence="3">The sequence shown here is derived from an EMBL/GenBank/DDBJ whole genome shotgun (WGS) entry which is preliminary data.</text>
</comment>
<name>A0A368K9A0_9HYPH</name>
<evidence type="ECO:0000259" key="2">
    <source>
        <dbReference type="PROSITE" id="PS51502"/>
    </source>
</evidence>
<dbReference type="PANTHER" id="PTHR33178:SF10">
    <property type="entry name" value="STRESS-RESPONSE A_B BARREL DOMAIN-CONTAINING PROTEIN"/>
    <property type="match status" value="1"/>
</dbReference>
<organism evidence="3 4">
    <name type="scientific">Phyllobacterium salinisoli</name>
    <dbReference type="NCBI Taxonomy" id="1899321"/>
    <lineage>
        <taxon>Bacteria</taxon>
        <taxon>Pseudomonadati</taxon>
        <taxon>Pseudomonadota</taxon>
        <taxon>Alphaproteobacteria</taxon>
        <taxon>Hyphomicrobiales</taxon>
        <taxon>Phyllobacteriaceae</taxon>
        <taxon>Phyllobacterium</taxon>
    </lineage>
</organism>
<dbReference type="SUPFAM" id="SSF54909">
    <property type="entry name" value="Dimeric alpha+beta barrel"/>
    <property type="match status" value="1"/>
</dbReference>
<dbReference type="OrthoDB" id="9816070at2"/>
<dbReference type="RefSeq" id="WP_114439428.1">
    <property type="nucleotide sequence ID" value="NZ_QOZG01000002.1"/>
</dbReference>
<dbReference type="InterPro" id="IPR011008">
    <property type="entry name" value="Dimeric_a/b-barrel"/>
</dbReference>
<dbReference type="InterPro" id="IPR013097">
    <property type="entry name" value="Dabb"/>
</dbReference>
<dbReference type="EMBL" id="QOZG01000002">
    <property type="protein sequence ID" value="RCS24982.1"/>
    <property type="molecule type" value="Genomic_DNA"/>
</dbReference>
<reference evidence="3 4" key="1">
    <citation type="submission" date="2018-07" db="EMBL/GenBank/DDBJ databases">
        <title>The draft genome of Phyllobacterium salinisoli.</title>
        <authorList>
            <person name="Liu L."/>
            <person name="Li L."/>
            <person name="Zhang X."/>
            <person name="Liang L."/>
        </authorList>
    </citation>
    <scope>NUCLEOTIDE SEQUENCE [LARGE SCALE GENOMIC DNA]</scope>
    <source>
        <strain evidence="3 4">LLAN61</strain>
    </source>
</reference>
<comment type="subunit">
    <text evidence="1">Homodimer.</text>
</comment>
<sequence length="102" mass="10836">MIRHIAIIRFREGLHAAEIESLLKSVHALQDQIEGILAVSSGASSSPENLEKGFTHGFVVDFVDAAARDAYLPHPAHVKVGQSLVAAAHGGIEGILVFNLAM</sequence>
<proteinExistence type="predicted"/>
<gene>
    <name evidence="3" type="ORF">DUT91_05945</name>
</gene>
<evidence type="ECO:0000313" key="3">
    <source>
        <dbReference type="EMBL" id="RCS24982.1"/>
    </source>
</evidence>
<dbReference type="Proteomes" id="UP000253420">
    <property type="component" value="Unassembled WGS sequence"/>
</dbReference>
<dbReference type="Gene3D" id="3.30.70.100">
    <property type="match status" value="1"/>
</dbReference>
<evidence type="ECO:0000256" key="1">
    <source>
        <dbReference type="ARBA" id="ARBA00011738"/>
    </source>
</evidence>
<dbReference type="PANTHER" id="PTHR33178">
    <property type="match status" value="1"/>
</dbReference>
<evidence type="ECO:0000313" key="4">
    <source>
        <dbReference type="Proteomes" id="UP000253420"/>
    </source>
</evidence>
<protein>
    <submittedName>
        <fullName evidence="3">Dabb family protein</fullName>
    </submittedName>
</protein>